<dbReference type="SUPFAM" id="SSF53850">
    <property type="entry name" value="Periplasmic binding protein-like II"/>
    <property type="match status" value="1"/>
</dbReference>
<dbReference type="PANTHER" id="PTHR38834">
    <property type="entry name" value="PERIPLASMIC SUBSTRATE BINDING PROTEIN FAMILY 3"/>
    <property type="match status" value="1"/>
</dbReference>
<dbReference type="Pfam" id="PF00497">
    <property type="entry name" value="SBP_bac_3"/>
    <property type="match status" value="1"/>
</dbReference>
<keyword evidence="3" id="KW-1185">Reference proteome</keyword>
<protein>
    <recommendedName>
        <fullName evidence="1">Solute-binding protein family 3/N-terminal domain-containing protein</fullName>
    </recommendedName>
</protein>
<dbReference type="RefSeq" id="WP_237361480.1">
    <property type="nucleotide sequence ID" value="NZ_CAKLDM010000002.1"/>
</dbReference>
<feature type="domain" description="Solute-binding protein family 3/N-terminal" evidence="1">
    <location>
        <begin position="35"/>
        <end position="261"/>
    </location>
</feature>
<proteinExistence type="predicted"/>
<evidence type="ECO:0000259" key="1">
    <source>
        <dbReference type="SMART" id="SM00062"/>
    </source>
</evidence>
<dbReference type="InterPro" id="IPR001638">
    <property type="entry name" value="Solute-binding_3/MltF_N"/>
</dbReference>
<sequence>MSVNNIWTLLIFVAVFIGFNTSVRAELPSDDPWAGLTFITEEYPPFNYKGADGKLTGLSVETLIAAAKGAGSELSVDDILILPWARGYRMAENDKNVVLFTTSRKPKREKLFLWAGPLSKGSPSVLLARKDRGIKIKDVKDLYKYRIGVIRGDSLENRVKALGGPDKNIIKVHSGELLAEQLEKGRVDFWAFNLQGAIKILDTLNIPKSDFEIVYRFPFNDNYLAINTKTSPKMVEKLQKALDNFKKTSDYQQLLKKYNHNTTSL</sequence>
<dbReference type="Gene3D" id="3.40.190.10">
    <property type="entry name" value="Periplasmic binding protein-like II"/>
    <property type="match status" value="2"/>
</dbReference>
<dbReference type="Proteomes" id="UP000838748">
    <property type="component" value="Unassembled WGS sequence"/>
</dbReference>
<accession>A0ABN8E6M5</accession>
<dbReference type="EMBL" id="CAKLDM010000002">
    <property type="protein sequence ID" value="CAH0539473.1"/>
    <property type="molecule type" value="Genomic_DNA"/>
</dbReference>
<evidence type="ECO:0000313" key="3">
    <source>
        <dbReference type="Proteomes" id="UP000838748"/>
    </source>
</evidence>
<evidence type="ECO:0000313" key="2">
    <source>
        <dbReference type="EMBL" id="CAH0539473.1"/>
    </source>
</evidence>
<name>A0ABN8E6M5_9VIBR</name>
<reference evidence="2" key="1">
    <citation type="submission" date="2021-11" db="EMBL/GenBank/DDBJ databases">
        <authorList>
            <person name="Rodrigo-Torres L."/>
            <person name="Arahal R. D."/>
            <person name="Lucena T."/>
        </authorList>
    </citation>
    <scope>NUCLEOTIDE SEQUENCE</scope>
    <source>
        <strain evidence="2">CECT 7928</strain>
    </source>
</reference>
<gene>
    <name evidence="2" type="ORF">VMF7928_02172</name>
</gene>
<dbReference type="PANTHER" id="PTHR38834:SF3">
    <property type="entry name" value="SOLUTE-BINDING PROTEIN FAMILY 3_N-TERMINAL DOMAIN-CONTAINING PROTEIN"/>
    <property type="match status" value="1"/>
</dbReference>
<organism evidence="2 3">
    <name type="scientific">Vibrio marisflavi CECT 7928</name>
    <dbReference type="NCBI Taxonomy" id="634439"/>
    <lineage>
        <taxon>Bacteria</taxon>
        <taxon>Pseudomonadati</taxon>
        <taxon>Pseudomonadota</taxon>
        <taxon>Gammaproteobacteria</taxon>
        <taxon>Vibrionales</taxon>
        <taxon>Vibrionaceae</taxon>
        <taxon>Vibrio</taxon>
    </lineage>
</organism>
<comment type="caution">
    <text evidence="2">The sequence shown here is derived from an EMBL/GenBank/DDBJ whole genome shotgun (WGS) entry which is preliminary data.</text>
</comment>
<dbReference type="SMART" id="SM00062">
    <property type="entry name" value="PBPb"/>
    <property type="match status" value="1"/>
</dbReference>